<sequence length="165" mass="18237">MWDIRDSAIFEGPEGAKRLSLDVHASHEALYRTIGKMISVCVVLGGVGPHFFSERLFAAVCGKPAPPLNLEEVSHTTLKAHLENIKKAEDLSEVKNKLEESVDWLSLLGLKRIVVKTMEDRDGVVELVAQQFVQGSMQVALEHRFKYGLNSLGLLEASGNHPDSF</sequence>
<gene>
    <name evidence="2" type="primary">LOC106572811</name>
</gene>
<dbReference type="OrthoDB" id="2384350at2759"/>
<protein>
    <submittedName>
        <fullName evidence="2">G2/M phase-specific E3 ubiquitin-protein ligase isoform X1</fullName>
    </submittedName>
</protein>
<accession>A0A1S3MI90</accession>
<reference evidence="2" key="1">
    <citation type="submission" date="2025-08" db="UniProtKB">
        <authorList>
            <consortium name="RefSeq"/>
        </authorList>
    </citation>
    <scope>IDENTIFICATION</scope>
</reference>
<dbReference type="RefSeq" id="XP_014002779.1">
    <property type="nucleotide sequence ID" value="XM_014147304.2"/>
</dbReference>
<organism evidence="1 2">
    <name type="scientific">Salmo salar</name>
    <name type="common">Atlantic salmon</name>
    <dbReference type="NCBI Taxonomy" id="8030"/>
    <lineage>
        <taxon>Eukaryota</taxon>
        <taxon>Metazoa</taxon>
        <taxon>Chordata</taxon>
        <taxon>Craniata</taxon>
        <taxon>Vertebrata</taxon>
        <taxon>Euteleostomi</taxon>
        <taxon>Actinopterygii</taxon>
        <taxon>Neopterygii</taxon>
        <taxon>Teleostei</taxon>
        <taxon>Protacanthopterygii</taxon>
        <taxon>Salmoniformes</taxon>
        <taxon>Salmonidae</taxon>
        <taxon>Salmoninae</taxon>
        <taxon>Salmo</taxon>
    </lineage>
</organism>
<dbReference type="InterPro" id="IPR035983">
    <property type="entry name" value="Hect_E3_ubiquitin_ligase"/>
</dbReference>
<proteinExistence type="predicted"/>
<evidence type="ECO:0000313" key="2">
    <source>
        <dbReference type="RefSeq" id="XP_014002779.1"/>
    </source>
</evidence>
<dbReference type="KEGG" id="sasa:106572811"/>
<dbReference type="AlphaFoldDB" id="A0A1S3MI90"/>
<evidence type="ECO:0000313" key="1">
    <source>
        <dbReference type="Proteomes" id="UP001652741"/>
    </source>
</evidence>
<dbReference type="GeneID" id="106572811"/>
<name>A0A1S3MI90_SALSA</name>
<keyword evidence="1" id="KW-1185">Reference proteome</keyword>
<dbReference type="GO" id="GO:0004842">
    <property type="term" value="F:ubiquitin-protein transferase activity"/>
    <property type="evidence" value="ECO:0007669"/>
    <property type="project" value="InterPro"/>
</dbReference>
<dbReference type="Proteomes" id="UP001652741">
    <property type="component" value="Chromosome ssa15"/>
</dbReference>
<dbReference type="SUPFAM" id="SSF56204">
    <property type="entry name" value="Hect, E3 ligase catalytic domain"/>
    <property type="match status" value="1"/>
</dbReference>